<sequence>MINDHSNQENIKERTAIQYIMHRSGHLGITLILAAPIILFLELPLGIVVAGTMVVFTRIPDKDQKLDFLPGINHRGVTHTLLFAVLCGAIMLYGTSYATDLFWTDLVRFLSADLVPSQEQFSMLVGIGAFLGIISHILGDVITVGSKRYGVVITPYWPISKRIVRFGWCYASNKKWNLGFLILGLLLSGVALLFRIQPLATRFSPGIAF</sequence>
<evidence type="ECO:0000313" key="3">
    <source>
        <dbReference type="Proteomes" id="UP000011680"/>
    </source>
</evidence>
<organism evidence="2 3">
    <name type="scientific">Halococcus thailandensis JCM 13552</name>
    <dbReference type="NCBI Taxonomy" id="1227457"/>
    <lineage>
        <taxon>Archaea</taxon>
        <taxon>Methanobacteriati</taxon>
        <taxon>Methanobacteriota</taxon>
        <taxon>Stenosarchaea group</taxon>
        <taxon>Halobacteria</taxon>
        <taxon>Halobacteriales</taxon>
        <taxon>Halococcaceae</taxon>
        <taxon>Halococcus</taxon>
    </lineage>
</organism>
<dbReference type="GO" id="GO:0016787">
    <property type="term" value="F:hydrolase activity"/>
    <property type="evidence" value="ECO:0007669"/>
    <property type="project" value="UniProtKB-KW"/>
</dbReference>
<keyword evidence="1" id="KW-0472">Membrane</keyword>
<dbReference type="Pfam" id="PF04307">
    <property type="entry name" value="YdjM"/>
    <property type="match status" value="1"/>
</dbReference>
<comment type="caution">
    <text evidence="2">The sequence shown here is derived from an EMBL/GenBank/DDBJ whole genome shotgun (WGS) entry which is preliminary data.</text>
</comment>
<keyword evidence="1" id="KW-0812">Transmembrane</keyword>
<feature type="transmembrane region" description="Helical" evidence="1">
    <location>
        <begin position="77"/>
        <end position="99"/>
    </location>
</feature>
<dbReference type="EMBL" id="AOMF01000182">
    <property type="protein sequence ID" value="EMA48884.1"/>
    <property type="molecule type" value="Genomic_DNA"/>
</dbReference>
<feature type="transmembrane region" description="Helical" evidence="1">
    <location>
        <begin position="119"/>
        <end position="138"/>
    </location>
</feature>
<keyword evidence="3" id="KW-1185">Reference proteome</keyword>
<dbReference type="InterPro" id="IPR007404">
    <property type="entry name" value="YdjM-like"/>
</dbReference>
<dbReference type="AlphaFoldDB" id="M0MVQ3"/>
<feature type="transmembrane region" description="Helical" evidence="1">
    <location>
        <begin position="29"/>
        <end position="56"/>
    </location>
</feature>
<protein>
    <submittedName>
        <fullName evidence="2">Membrane-bound metal-dependent hydrolase</fullName>
    </submittedName>
</protein>
<feature type="transmembrane region" description="Helical" evidence="1">
    <location>
        <begin position="178"/>
        <end position="196"/>
    </location>
</feature>
<reference evidence="2 3" key="1">
    <citation type="journal article" date="2014" name="PLoS Genet.">
        <title>Phylogenetically driven sequencing of extremely halophilic archaea reveals strategies for static and dynamic osmo-response.</title>
        <authorList>
            <person name="Becker E.A."/>
            <person name="Seitzer P.M."/>
            <person name="Tritt A."/>
            <person name="Larsen D."/>
            <person name="Krusor M."/>
            <person name="Yao A.I."/>
            <person name="Wu D."/>
            <person name="Madern D."/>
            <person name="Eisen J.A."/>
            <person name="Darling A.E."/>
            <person name="Facciotti M.T."/>
        </authorList>
    </citation>
    <scope>NUCLEOTIDE SEQUENCE [LARGE SCALE GENOMIC DNA]</scope>
    <source>
        <strain evidence="2 3">JCM 13552</strain>
    </source>
</reference>
<dbReference type="eggNOG" id="arCOG01744">
    <property type="taxonomic scope" value="Archaea"/>
</dbReference>
<name>M0MVQ3_9EURY</name>
<evidence type="ECO:0000256" key="1">
    <source>
        <dbReference type="SAM" id="Phobius"/>
    </source>
</evidence>
<evidence type="ECO:0000313" key="2">
    <source>
        <dbReference type="EMBL" id="EMA48884.1"/>
    </source>
</evidence>
<dbReference type="Proteomes" id="UP000011680">
    <property type="component" value="Unassembled WGS sequence"/>
</dbReference>
<keyword evidence="1" id="KW-1133">Transmembrane helix</keyword>
<gene>
    <name evidence="2" type="ORF">C451_19778</name>
</gene>
<keyword evidence="2" id="KW-0378">Hydrolase</keyword>
<accession>M0MVQ3</accession>
<proteinExistence type="predicted"/>